<dbReference type="Proteomes" id="UP000559598">
    <property type="component" value="Unassembled WGS sequence"/>
</dbReference>
<name>A0A840E0D6_9BACL</name>
<accession>A0A840E0D6</accession>
<proteinExistence type="predicted"/>
<reference evidence="1 2" key="1">
    <citation type="submission" date="2020-08" db="EMBL/GenBank/DDBJ databases">
        <title>Genomic Encyclopedia of Type Strains, Phase IV (KMG-IV): sequencing the most valuable type-strain genomes for metagenomic binning, comparative biology and taxonomic classification.</title>
        <authorList>
            <person name="Goeker M."/>
        </authorList>
    </citation>
    <scope>NUCLEOTIDE SEQUENCE [LARGE SCALE GENOMIC DNA]</scope>
    <source>
        <strain evidence="1 2">DSM 17075</strain>
    </source>
</reference>
<evidence type="ECO:0000313" key="1">
    <source>
        <dbReference type="EMBL" id="MBB4074686.1"/>
    </source>
</evidence>
<evidence type="ECO:0000313" key="2">
    <source>
        <dbReference type="Proteomes" id="UP000559598"/>
    </source>
</evidence>
<sequence length="46" mass="5974">MKRRKRKAKWYLLYRKENRDAVYVYEPLRKYELQSRLRRGWKVIKT</sequence>
<protein>
    <submittedName>
        <fullName evidence="1">Uncharacterized protein</fullName>
    </submittedName>
</protein>
<dbReference type="EMBL" id="JACIDE010000018">
    <property type="protein sequence ID" value="MBB4074686.1"/>
    <property type="molecule type" value="Genomic_DNA"/>
</dbReference>
<comment type="caution">
    <text evidence="1">The sequence shown here is derived from an EMBL/GenBank/DDBJ whole genome shotgun (WGS) entry which is preliminary data.</text>
</comment>
<organism evidence="1 2">
    <name type="scientific">Anoxybacteroides voinovskiense</name>
    <dbReference type="NCBI Taxonomy" id="230470"/>
    <lineage>
        <taxon>Bacteria</taxon>
        <taxon>Bacillati</taxon>
        <taxon>Bacillota</taxon>
        <taxon>Bacilli</taxon>
        <taxon>Bacillales</taxon>
        <taxon>Anoxybacillaceae</taxon>
        <taxon>Anoxybacteroides</taxon>
    </lineage>
</organism>
<gene>
    <name evidence="1" type="ORF">GGR02_002453</name>
</gene>
<dbReference type="RefSeq" id="WP_183185166.1">
    <property type="nucleotide sequence ID" value="NZ_BMNP01000018.1"/>
</dbReference>
<keyword evidence="2" id="KW-1185">Reference proteome</keyword>
<dbReference type="AlphaFoldDB" id="A0A840E0D6"/>